<feature type="compositionally biased region" description="Basic and acidic residues" evidence="1">
    <location>
        <begin position="248"/>
        <end position="257"/>
    </location>
</feature>
<evidence type="ECO:0000256" key="1">
    <source>
        <dbReference type="SAM" id="MobiDB-lite"/>
    </source>
</evidence>
<dbReference type="InterPro" id="IPR050645">
    <property type="entry name" value="Histidine_acid_phosphatase"/>
</dbReference>
<organism evidence="2 3">
    <name type="scientific">Hyalella azteca</name>
    <name type="common">Amphipod</name>
    <dbReference type="NCBI Taxonomy" id="294128"/>
    <lineage>
        <taxon>Eukaryota</taxon>
        <taxon>Metazoa</taxon>
        <taxon>Ecdysozoa</taxon>
        <taxon>Arthropoda</taxon>
        <taxon>Crustacea</taxon>
        <taxon>Multicrustacea</taxon>
        <taxon>Malacostraca</taxon>
        <taxon>Eumalacostraca</taxon>
        <taxon>Peracarida</taxon>
        <taxon>Amphipoda</taxon>
        <taxon>Senticaudata</taxon>
        <taxon>Talitrida</taxon>
        <taxon>Talitroidea</taxon>
        <taxon>Hyalellidae</taxon>
        <taxon>Hyalella</taxon>
    </lineage>
</organism>
<feature type="region of interest" description="Disordered" evidence="1">
    <location>
        <begin position="1"/>
        <end position="50"/>
    </location>
</feature>
<dbReference type="GO" id="GO:0016791">
    <property type="term" value="F:phosphatase activity"/>
    <property type="evidence" value="ECO:0007669"/>
    <property type="project" value="TreeGrafter"/>
</dbReference>
<dbReference type="PANTHER" id="PTHR11567:SF25">
    <property type="entry name" value="PROTEIN FRA10AC1"/>
    <property type="match status" value="1"/>
</dbReference>
<gene>
    <name evidence="3" type="primary">LOC108665947</name>
</gene>
<dbReference type="PANTHER" id="PTHR11567">
    <property type="entry name" value="ACID PHOSPHATASE-RELATED"/>
    <property type="match status" value="1"/>
</dbReference>
<dbReference type="Proteomes" id="UP000694843">
    <property type="component" value="Unplaced"/>
</dbReference>
<dbReference type="RefSeq" id="XP_018008243.1">
    <property type="nucleotide sequence ID" value="XM_018152754.2"/>
</dbReference>
<name>A0A8B7N4F2_HYAAZ</name>
<dbReference type="Pfam" id="PF09725">
    <property type="entry name" value="Fra10Ac1"/>
    <property type="match status" value="1"/>
</dbReference>
<protein>
    <submittedName>
        <fullName evidence="3">Protein FRA10AC1 isoform X1</fullName>
    </submittedName>
</protein>
<dbReference type="GeneID" id="108665947"/>
<dbReference type="OrthoDB" id="197967at2759"/>
<dbReference type="KEGG" id="hazt:108665947"/>
<keyword evidence="2" id="KW-1185">Reference proteome</keyword>
<reference evidence="3" key="1">
    <citation type="submission" date="2025-08" db="UniProtKB">
        <authorList>
            <consortium name="RefSeq"/>
        </authorList>
    </citation>
    <scope>IDENTIFICATION</scope>
    <source>
        <tissue evidence="3">Whole organism</tissue>
    </source>
</reference>
<sequence length="306" mass="35131">MSDDYDSSFEGDSFRPPGCRAKGLKIPSHKDPLLRTRSGPSHGSGLPSRADMNDLSCQSLGQILRYHQSSLTAYDRHKILVNQYLLYHPGATTQLQRDSSRDVRDMDVVRAHHQFLWEAGDDTSSWQKALAKKYFDKLFKEYCICDLSRYKENKVGLRWRTQQEVEEGKGQFRCGEKRCGADTQLTSWEMNFVYTERGVKKNALVKLRLCNLCSPRLNHCKQRKQAKKRKRLKEPSQFSGETGTVEADDTKRRKTDMADTGPADTIAADTADTATAEESHWKKPLVLPDDRSRDEQFEEYLDDLLL</sequence>
<dbReference type="OMA" id="CPTHTEQ"/>
<dbReference type="AlphaFoldDB" id="A0A8B7N4F2"/>
<dbReference type="InterPro" id="IPR019129">
    <property type="entry name" value="Folate-sensitive_fs_Fra10Ac1"/>
</dbReference>
<evidence type="ECO:0000313" key="2">
    <source>
        <dbReference type="Proteomes" id="UP000694843"/>
    </source>
</evidence>
<proteinExistence type="predicted"/>
<accession>A0A8B7N4F2</accession>
<feature type="compositionally biased region" description="Low complexity" evidence="1">
    <location>
        <begin position="258"/>
        <end position="276"/>
    </location>
</feature>
<feature type="region of interest" description="Disordered" evidence="1">
    <location>
        <begin position="224"/>
        <end position="281"/>
    </location>
</feature>
<evidence type="ECO:0000313" key="3">
    <source>
        <dbReference type="RefSeq" id="XP_018008243.1"/>
    </source>
</evidence>